<comment type="subcellular location">
    <subcellularLocation>
        <location evidence="1">Membrane</location>
    </subcellularLocation>
    <subcellularLocation>
        <location evidence="5">Mitochondrion inner membrane</location>
        <topology evidence="5">Multi-pass membrane protein</topology>
    </subcellularLocation>
</comment>
<keyword evidence="4 5" id="KW-0472">Membrane</keyword>
<keyword evidence="5" id="KW-0496">Mitochondrion</keyword>
<feature type="transmembrane region" description="Helical" evidence="5">
    <location>
        <begin position="235"/>
        <end position="253"/>
    </location>
</feature>
<dbReference type="CDD" id="cd06662">
    <property type="entry name" value="SURF1"/>
    <property type="match status" value="1"/>
</dbReference>
<dbReference type="GO" id="GO:0005743">
    <property type="term" value="C:mitochondrial inner membrane"/>
    <property type="evidence" value="ECO:0007669"/>
    <property type="project" value="UniProtKB-SubCell"/>
</dbReference>
<dbReference type="OrthoDB" id="10040024at2759"/>
<dbReference type="InterPro" id="IPR002994">
    <property type="entry name" value="Surf1/Shy1"/>
</dbReference>
<dbReference type="EMBL" id="BPQB01000003">
    <property type="protein sequence ID" value="GJE85852.1"/>
    <property type="molecule type" value="Genomic_DNA"/>
</dbReference>
<dbReference type="AlphaFoldDB" id="A0A9P3FZ05"/>
<organism evidence="6 7">
    <name type="scientific">Phanerochaete sordida</name>
    <dbReference type="NCBI Taxonomy" id="48140"/>
    <lineage>
        <taxon>Eukaryota</taxon>
        <taxon>Fungi</taxon>
        <taxon>Dikarya</taxon>
        <taxon>Basidiomycota</taxon>
        <taxon>Agaricomycotina</taxon>
        <taxon>Agaricomycetes</taxon>
        <taxon>Polyporales</taxon>
        <taxon>Phanerochaetaceae</taxon>
        <taxon>Phanerochaete</taxon>
    </lineage>
</organism>
<evidence type="ECO:0000256" key="3">
    <source>
        <dbReference type="ARBA" id="ARBA00022989"/>
    </source>
</evidence>
<dbReference type="Proteomes" id="UP000703269">
    <property type="component" value="Unassembled WGS sequence"/>
</dbReference>
<reference evidence="6 7" key="1">
    <citation type="submission" date="2021-08" db="EMBL/GenBank/DDBJ databases">
        <title>Draft Genome Sequence of Phanerochaete sordida strain YK-624.</title>
        <authorList>
            <person name="Mori T."/>
            <person name="Dohra H."/>
            <person name="Suzuki T."/>
            <person name="Kawagishi H."/>
            <person name="Hirai H."/>
        </authorList>
    </citation>
    <scope>NUCLEOTIDE SEQUENCE [LARGE SCALE GENOMIC DNA]</scope>
    <source>
        <strain evidence="6 7">YK-624</strain>
    </source>
</reference>
<dbReference type="InterPro" id="IPR045214">
    <property type="entry name" value="Surf1/Surf4"/>
</dbReference>
<keyword evidence="3 5" id="KW-1133">Transmembrane helix</keyword>
<feature type="transmembrane region" description="Helical" evidence="5">
    <location>
        <begin position="20"/>
        <end position="41"/>
    </location>
</feature>
<evidence type="ECO:0000313" key="6">
    <source>
        <dbReference type="EMBL" id="GJE85852.1"/>
    </source>
</evidence>
<dbReference type="GO" id="GO:0033617">
    <property type="term" value="P:mitochondrial respiratory chain complex IV assembly"/>
    <property type="evidence" value="ECO:0007669"/>
    <property type="project" value="TreeGrafter"/>
</dbReference>
<sequence>MESTTASPPPPQYKTRQYSFFSPTMVLLGIMPIFTFALGTWQVERLKWKVNLIDELQEKLSREPLVLPRRINTTAVADFTYRKVLMRGKWDHAHAILLGPRVYEGENGYHLVEPLVRTDGTTVIVDRGFISKEHAEKKTYLQENDEVEVLGMLRTGHKRNYFTPDNHPEQGKWYWVDIDTMAQYAGGEPAGVQPVYIEEVFEGHGGEATWRVAHGIPLGRSPTVDVRNSHASYVVTWYSLSVFTTVMFIRLVLKQRRQRGIRLPR</sequence>
<keyword evidence="5" id="KW-0999">Mitochondrion inner membrane</keyword>
<proteinExistence type="inferred from homology"/>
<dbReference type="Pfam" id="PF02104">
    <property type="entry name" value="SURF1"/>
    <property type="match status" value="1"/>
</dbReference>
<evidence type="ECO:0000256" key="1">
    <source>
        <dbReference type="ARBA" id="ARBA00004370"/>
    </source>
</evidence>
<dbReference type="PANTHER" id="PTHR23427">
    <property type="entry name" value="SURFEIT LOCUS PROTEIN"/>
    <property type="match status" value="1"/>
</dbReference>
<dbReference type="PROSITE" id="PS50895">
    <property type="entry name" value="SURF1"/>
    <property type="match status" value="1"/>
</dbReference>
<evidence type="ECO:0000256" key="5">
    <source>
        <dbReference type="RuleBase" id="RU363076"/>
    </source>
</evidence>
<keyword evidence="2 5" id="KW-0812">Transmembrane</keyword>
<dbReference type="PANTHER" id="PTHR23427:SF2">
    <property type="entry name" value="SURFEIT LOCUS PROTEIN 1"/>
    <property type="match status" value="1"/>
</dbReference>
<evidence type="ECO:0000313" key="7">
    <source>
        <dbReference type="Proteomes" id="UP000703269"/>
    </source>
</evidence>
<gene>
    <name evidence="6" type="ORF">PsYK624_019310</name>
</gene>
<comment type="caution">
    <text evidence="6">The sequence shown here is derived from an EMBL/GenBank/DDBJ whole genome shotgun (WGS) entry which is preliminary data.</text>
</comment>
<accession>A0A9P3FZ05</accession>
<evidence type="ECO:0000256" key="2">
    <source>
        <dbReference type="ARBA" id="ARBA00022692"/>
    </source>
</evidence>
<comment type="function">
    <text evidence="5">Probably involved in the biogenesis of the COX complex.</text>
</comment>
<keyword evidence="7" id="KW-1185">Reference proteome</keyword>
<evidence type="ECO:0000256" key="4">
    <source>
        <dbReference type="ARBA" id="ARBA00023136"/>
    </source>
</evidence>
<name>A0A9P3FZ05_9APHY</name>
<comment type="similarity">
    <text evidence="5">Belongs to the SURF1 family.</text>
</comment>
<protein>
    <recommendedName>
        <fullName evidence="5">SURF1-like protein</fullName>
    </recommendedName>
</protein>